<keyword evidence="1" id="KW-0808">Transferase</keyword>
<dbReference type="Gene3D" id="1.20.1270.240">
    <property type="match status" value="1"/>
</dbReference>
<dbReference type="InterPro" id="IPR011009">
    <property type="entry name" value="Kinase-like_dom_sf"/>
</dbReference>
<keyword evidence="3" id="KW-1185">Reference proteome</keyword>
<name>A0ABP7W050_9ACTN</name>
<dbReference type="GO" id="GO:0016301">
    <property type="term" value="F:kinase activity"/>
    <property type="evidence" value="ECO:0007669"/>
    <property type="project" value="UniProtKB-KW"/>
</dbReference>
<dbReference type="Proteomes" id="UP001500683">
    <property type="component" value="Unassembled WGS sequence"/>
</dbReference>
<gene>
    <name evidence="2" type="ORF">GCM10022214_39630</name>
</gene>
<comment type="caution">
    <text evidence="2">The sequence shown here is derived from an EMBL/GenBank/DDBJ whole genome shotgun (WGS) entry which is preliminary data.</text>
</comment>
<dbReference type="EMBL" id="BAAAZG010000025">
    <property type="protein sequence ID" value="GAA4077850.1"/>
    <property type="molecule type" value="Genomic_DNA"/>
</dbReference>
<dbReference type="SUPFAM" id="SSF56112">
    <property type="entry name" value="Protein kinase-like (PK-like)"/>
    <property type="match status" value="1"/>
</dbReference>
<evidence type="ECO:0000313" key="3">
    <source>
        <dbReference type="Proteomes" id="UP001500683"/>
    </source>
</evidence>
<reference evidence="3" key="1">
    <citation type="journal article" date="2019" name="Int. J. Syst. Evol. Microbiol.">
        <title>The Global Catalogue of Microorganisms (GCM) 10K type strain sequencing project: providing services to taxonomists for standard genome sequencing and annotation.</title>
        <authorList>
            <consortium name="The Broad Institute Genomics Platform"/>
            <consortium name="The Broad Institute Genome Sequencing Center for Infectious Disease"/>
            <person name="Wu L."/>
            <person name="Ma J."/>
        </authorList>
    </citation>
    <scope>NUCLEOTIDE SEQUENCE [LARGE SCALE GENOMIC DNA]</scope>
    <source>
        <strain evidence="3">JCM 16702</strain>
    </source>
</reference>
<evidence type="ECO:0000256" key="1">
    <source>
        <dbReference type="PIRNR" id="PIRNR006221"/>
    </source>
</evidence>
<protein>
    <submittedName>
        <fullName evidence="2">Fructosamine kinase family protein</fullName>
    </submittedName>
</protein>
<dbReference type="PANTHER" id="PTHR12149">
    <property type="entry name" value="FRUCTOSAMINE 3 KINASE-RELATED PROTEIN"/>
    <property type="match status" value="1"/>
</dbReference>
<proteinExistence type="inferred from homology"/>
<dbReference type="Gene3D" id="3.30.200.20">
    <property type="entry name" value="Phosphorylase Kinase, domain 1"/>
    <property type="match status" value="1"/>
</dbReference>
<dbReference type="InterPro" id="IPR016477">
    <property type="entry name" value="Fructo-/Ketosamine-3-kinase"/>
</dbReference>
<dbReference type="Gene3D" id="1.10.510.10">
    <property type="entry name" value="Transferase(Phosphotransferase) domain 1"/>
    <property type="match status" value="1"/>
</dbReference>
<accession>A0ABP7W050</accession>
<dbReference type="PANTHER" id="PTHR12149:SF8">
    <property type="entry name" value="PROTEIN-RIBULOSAMINE 3-KINASE"/>
    <property type="match status" value="1"/>
</dbReference>
<sequence length="286" mass="30747">MAARPEHVAGLLGTRVERVTDLGGSHSWTLHRASLADGREVFVKAACADGGFFAAEAAGLRWLAEAGPHAPVPEVLAADEHTLVLPWLPAEPPTPRAAERFGRDLAALHTASAPEAYGAPWDGYIADLPLDNTLDGGGWPRWYAERRLAPFLRRARPHLSASDVRLVERVIDRVEELAGPPEPPSRIHGDLWSGNVLWTGGRAMLIDPAAHGGHRETDLAMLALFGAPHLERVLASYDEAAPLADGWRQRVALHQLHPLLVHVALFGASYRARTIEAATAALAAAS</sequence>
<keyword evidence="1 2" id="KW-0418">Kinase</keyword>
<dbReference type="Pfam" id="PF03881">
    <property type="entry name" value="Fructosamin_kin"/>
    <property type="match status" value="1"/>
</dbReference>
<evidence type="ECO:0000313" key="2">
    <source>
        <dbReference type="EMBL" id="GAA4077850.1"/>
    </source>
</evidence>
<dbReference type="PIRSF" id="PIRSF006221">
    <property type="entry name" value="Ketosamine-3-kinase"/>
    <property type="match status" value="1"/>
</dbReference>
<comment type="similarity">
    <text evidence="1">Belongs to the fructosamine kinase family.</text>
</comment>
<organism evidence="2 3">
    <name type="scientific">Actinomadura miaoliensis</name>
    <dbReference type="NCBI Taxonomy" id="430685"/>
    <lineage>
        <taxon>Bacteria</taxon>
        <taxon>Bacillati</taxon>
        <taxon>Actinomycetota</taxon>
        <taxon>Actinomycetes</taxon>
        <taxon>Streptosporangiales</taxon>
        <taxon>Thermomonosporaceae</taxon>
        <taxon>Actinomadura</taxon>
    </lineage>
</organism>